<comment type="caution">
    <text evidence="3">The sequence shown here is derived from an EMBL/GenBank/DDBJ whole genome shotgun (WGS) entry which is preliminary data.</text>
</comment>
<keyword evidence="1" id="KW-0677">Repeat</keyword>
<evidence type="ECO:0000256" key="1">
    <source>
        <dbReference type="ARBA" id="ARBA00022737"/>
    </source>
</evidence>
<gene>
    <name evidence="3" type="primary">CAND1</name>
    <name evidence="3" type="ORF">Tcan_02222</name>
</gene>
<feature type="non-terminal residue" evidence="3">
    <location>
        <position position="1"/>
    </location>
</feature>
<evidence type="ECO:0000256" key="2">
    <source>
        <dbReference type="ARBA" id="ARBA00022786"/>
    </source>
</evidence>
<reference evidence="3 4" key="1">
    <citation type="submission" date="2014-11" db="EMBL/GenBank/DDBJ databases">
        <title>Genetic blueprint of the zoonotic pathogen Toxocara canis.</title>
        <authorList>
            <person name="Zhu X.-Q."/>
            <person name="Korhonen P.K."/>
            <person name="Cai H."/>
            <person name="Young N.D."/>
            <person name="Nejsum P."/>
            <person name="von Samson-Himmelstjerna G."/>
            <person name="Boag P.R."/>
            <person name="Tan P."/>
            <person name="Li Q."/>
            <person name="Min J."/>
            <person name="Yang Y."/>
            <person name="Wang X."/>
            <person name="Fang X."/>
            <person name="Hall R.S."/>
            <person name="Hofmann A."/>
            <person name="Sternberg P.W."/>
            <person name="Jex A.R."/>
            <person name="Gasser R.B."/>
        </authorList>
    </citation>
    <scope>NUCLEOTIDE SEQUENCE [LARGE SCALE GENOMIC DNA]</scope>
    <source>
        <strain evidence="3">PN_DK_2014</strain>
    </source>
</reference>
<dbReference type="InterPro" id="IPR016024">
    <property type="entry name" value="ARM-type_fold"/>
</dbReference>
<dbReference type="Gene3D" id="1.25.10.10">
    <property type="entry name" value="Leucine-rich Repeat Variant"/>
    <property type="match status" value="1"/>
</dbReference>
<keyword evidence="4" id="KW-1185">Reference proteome</keyword>
<dbReference type="SUPFAM" id="SSF48371">
    <property type="entry name" value="ARM repeat"/>
    <property type="match status" value="1"/>
</dbReference>
<organism evidence="3 4">
    <name type="scientific">Toxocara canis</name>
    <name type="common">Canine roundworm</name>
    <dbReference type="NCBI Taxonomy" id="6265"/>
    <lineage>
        <taxon>Eukaryota</taxon>
        <taxon>Metazoa</taxon>
        <taxon>Ecdysozoa</taxon>
        <taxon>Nematoda</taxon>
        <taxon>Chromadorea</taxon>
        <taxon>Rhabditida</taxon>
        <taxon>Spirurina</taxon>
        <taxon>Ascaridomorpha</taxon>
        <taxon>Ascaridoidea</taxon>
        <taxon>Toxocaridae</taxon>
        <taxon>Toxocara</taxon>
    </lineage>
</organism>
<dbReference type="PANTHER" id="PTHR12696">
    <property type="entry name" value="TIP120"/>
    <property type="match status" value="1"/>
</dbReference>
<dbReference type="InterPro" id="IPR011989">
    <property type="entry name" value="ARM-like"/>
</dbReference>
<dbReference type="OrthoDB" id="5868269at2759"/>
<dbReference type="STRING" id="6265.A0A0B2UQ24"/>
<protein>
    <submittedName>
        <fullName evidence="3">Cullin-associated Nedd8-dissociated protein 1</fullName>
    </submittedName>
</protein>
<name>A0A0B2UQ24_TOXCA</name>
<dbReference type="InterPro" id="IPR039852">
    <property type="entry name" value="CAND1/CAND2"/>
</dbReference>
<dbReference type="EMBL" id="JPKZ01022071">
    <property type="protein sequence ID" value="KHN71493.1"/>
    <property type="molecule type" value="Genomic_DNA"/>
</dbReference>
<evidence type="ECO:0000313" key="4">
    <source>
        <dbReference type="Proteomes" id="UP000031036"/>
    </source>
</evidence>
<dbReference type="GO" id="GO:0010265">
    <property type="term" value="P:SCF complex assembly"/>
    <property type="evidence" value="ECO:0007669"/>
    <property type="project" value="InterPro"/>
</dbReference>
<accession>A0A0B2UQ24</accession>
<dbReference type="Proteomes" id="UP000031036">
    <property type="component" value="Unassembled WGS sequence"/>
</dbReference>
<proteinExistence type="predicted"/>
<sequence length="102" mass="11585">EVKEKAIASMGLLVATFGDFLSDKLPSCLPILLERLRNEMTRLVTVKALTTIVNSPLKINLGAILPEVLPLLAEFLRKNQRALKVRFLPLFITFEHLQHFFL</sequence>
<dbReference type="AlphaFoldDB" id="A0A0B2UQ24"/>
<evidence type="ECO:0000313" key="3">
    <source>
        <dbReference type="EMBL" id="KHN71493.1"/>
    </source>
</evidence>
<keyword evidence="2" id="KW-0833">Ubl conjugation pathway</keyword>